<comment type="caution">
    <text evidence="1">The sequence shown here is derived from an EMBL/GenBank/DDBJ whole genome shotgun (WGS) entry which is preliminary data.</text>
</comment>
<dbReference type="EMBL" id="JAHPJJ010000009">
    <property type="protein sequence ID" value="MBU9695231.1"/>
    <property type="molecule type" value="Genomic_DNA"/>
</dbReference>
<accession>A0ABS6IUN0</accession>
<reference evidence="1 2" key="1">
    <citation type="submission" date="2021-06" db="EMBL/GenBank/DDBJ databases">
        <title>Limosilactobacillus angelus sp. nov., isolated from the human vagina.</title>
        <authorList>
            <person name="Chen Y.-S."/>
        </authorList>
    </citation>
    <scope>NUCLEOTIDE SEQUENCE [LARGE SCALE GENOMIC DNA]</scope>
    <source>
        <strain evidence="1 2">P5L02</strain>
    </source>
</reference>
<evidence type="ECO:0008006" key="3">
    <source>
        <dbReference type="Google" id="ProtNLM"/>
    </source>
</evidence>
<keyword evidence="2" id="KW-1185">Reference proteome</keyword>
<sequence>MKINELVKEVNSYFLNLKAIRRDDGVLIISGNDDALLLVPEKATNFMEVYFCVDNQGMYFTKANRERLSALIEEFLETPIDERFPGKKYRLMAMRYVEGPVAIKQYVTDLQASGDYVTFDFGSKENAEKWTDEELRSLSQWFPQEAIDAMKEPVEDK</sequence>
<evidence type="ECO:0000313" key="1">
    <source>
        <dbReference type="EMBL" id="MBU9695231.1"/>
    </source>
</evidence>
<gene>
    <name evidence="1" type="ORF">KSL82_04880</name>
</gene>
<protein>
    <recommendedName>
        <fullName evidence="3">DUF600 domain-containing protein</fullName>
    </recommendedName>
</protein>
<dbReference type="Proteomes" id="UP001196248">
    <property type="component" value="Unassembled WGS sequence"/>
</dbReference>
<evidence type="ECO:0000313" key="2">
    <source>
        <dbReference type="Proteomes" id="UP001196248"/>
    </source>
</evidence>
<proteinExistence type="predicted"/>
<organism evidence="1 2">
    <name type="scientific">Limosilactobacillus portuensis</name>
    <dbReference type="NCBI Taxonomy" id="2742601"/>
    <lineage>
        <taxon>Bacteria</taxon>
        <taxon>Bacillati</taxon>
        <taxon>Bacillota</taxon>
        <taxon>Bacilli</taxon>
        <taxon>Lactobacillales</taxon>
        <taxon>Lactobacillaceae</taxon>
        <taxon>Limosilactobacillus</taxon>
    </lineage>
</organism>
<name>A0ABS6IUN0_9LACO</name>
<dbReference type="RefSeq" id="WP_216972261.1">
    <property type="nucleotide sequence ID" value="NZ_JAHPJJ010000009.1"/>
</dbReference>